<keyword evidence="2" id="KW-0547">Nucleotide-binding</keyword>
<evidence type="ECO:0000313" key="6">
    <source>
        <dbReference type="Proteomes" id="UP000075398"/>
    </source>
</evidence>
<proteinExistence type="predicted"/>
<dbReference type="PATRIC" id="fig|1705409.3.peg.1459"/>
<dbReference type="PROSITE" id="PS50893">
    <property type="entry name" value="ABC_TRANSPORTER_2"/>
    <property type="match status" value="1"/>
</dbReference>
<dbReference type="Proteomes" id="UP000075398">
    <property type="component" value="Unassembled WGS sequence"/>
</dbReference>
<dbReference type="Pfam" id="PF13732">
    <property type="entry name" value="DrrA1-3_C"/>
    <property type="match status" value="1"/>
</dbReference>
<dbReference type="InterPro" id="IPR027417">
    <property type="entry name" value="P-loop_NTPase"/>
</dbReference>
<dbReference type="GO" id="GO:0005524">
    <property type="term" value="F:ATP binding"/>
    <property type="evidence" value="ECO:0007669"/>
    <property type="project" value="UniProtKB-KW"/>
</dbReference>
<dbReference type="EMBL" id="LNGC01000067">
    <property type="protein sequence ID" value="KYC50802.1"/>
    <property type="molecule type" value="Genomic_DNA"/>
</dbReference>
<evidence type="ECO:0000256" key="3">
    <source>
        <dbReference type="ARBA" id="ARBA00022840"/>
    </source>
</evidence>
<protein>
    <submittedName>
        <fullName evidence="5">Trehalose/maltose import ATP-binding protein MalK</fullName>
        <ecNumber evidence="5">3.6.3.19</ecNumber>
    </submittedName>
</protein>
<reference evidence="5 6" key="1">
    <citation type="journal article" date="2016" name="ISME J.">
        <title>Chasing the elusive Euryarchaeota class WSA2: genomes reveal a uniquely fastidious methyl-reducing methanogen.</title>
        <authorList>
            <person name="Nobu M.K."/>
            <person name="Narihiro T."/>
            <person name="Kuroda K."/>
            <person name="Mei R."/>
            <person name="Liu W.T."/>
        </authorList>
    </citation>
    <scope>NUCLEOTIDE SEQUENCE [LARGE SCALE GENOMIC DNA]</scope>
    <source>
        <strain evidence="5">U1lsi0528_Bin055</strain>
    </source>
</reference>
<gene>
    <name evidence="5" type="primary">malK_6</name>
    <name evidence="5" type="ORF">AMQ22_01398</name>
</gene>
<dbReference type="InterPro" id="IPR050763">
    <property type="entry name" value="ABC_transporter_ATP-binding"/>
</dbReference>
<dbReference type="InterPro" id="IPR003439">
    <property type="entry name" value="ABC_transporter-like_ATP-bd"/>
</dbReference>
<dbReference type="GO" id="GO:0016887">
    <property type="term" value="F:ATP hydrolysis activity"/>
    <property type="evidence" value="ECO:0007669"/>
    <property type="project" value="InterPro"/>
</dbReference>
<keyword evidence="5" id="KW-0378">Hydrolase</keyword>
<accession>A0A150J0P0</accession>
<dbReference type="PANTHER" id="PTHR42711:SF13">
    <property type="entry name" value="ABC TRANSPORTER, ATP-BINDING PROTEIN"/>
    <property type="match status" value="1"/>
</dbReference>
<dbReference type="SMART" id="SM00382">
    <property type="entry name" value="AAA"/>
    <property type="match status" value="1"/>
</dbReference>
<dbReference type="AlphaFoldDB" id="A0A150J0P0"/>
<evidence type="ECO:0000313" key="5">
    <source>
        <dbReference type="EMBL" id="KYC50802.1"/>
    </source>
</evidence>
<name>A0A150J0P0_9EURY</name>
<feature type="domain" description="ABC transporter" evidence="4">
    <location>
        <begin position="4"/>
        <end position="231"/>
    </location>
</feature>
<dbReference type="STRING" id="1705564.APG08_01032"/>
<keyword evidence="3 5" id="KW-0067">ATP-binding</keyword>
<evidence type="ECO:0000256" key="1">
    <source>
        <dbReference type="ARBA" id="ARBA00022448"/>
    </source>
</evidence>
<dbReference type="PANTHER" id="PTHR42711">
    <property type="entry name" value="ABC TRANSPORTER ATP-BINDING PROTEIN"/>
    <property type="match status" value="1"/>
</dbReference>
<sequence length="299" mass="34059">MNVIEITNVTKKYNDRVAVNNFSFTAESGKIYGFLGPNGAGKTTTIRMIMGIIAPDSGDIKVFGKKLSEQSKKRIGYIPEERGLYRKYKVSDILLYFGKLKGLSSEEARKNTFIWLDKVGLKDRANSKVEELSKGMQQNIQLIVSLINNPDLVILDEPFVGLDPINTRNMKEIIYSLKESGKTIIFSTHQMNEAERLCDHILLINKGKKVIDGPIEEVKKKYSKNFVSVEFRDKIMNLEDIDIIENVYYEGNKAEIELRRNINYNDLLKVLLQRGDISKYEISESSLESIFVEVVTNGV</sequence>
<dbReference type="SUPFAM" id="SSF52540">
    <property type="entry name" value="P-loop containing nucleoside triphosphate hydrolases"/>
    <property type="match status" value="1"/>
</dbReference>
<keyword evidence="1" id="KW-0813">Transport</keyword>
<organism evidence="5 6">
    <name type="scientific">Candidatus Methanofastidiosum methylothiophilum</name>
    <dbReference type="NCBI Taxonomy" id="1705564"/>
    <lineage>
        <taxon>Archaea</taxon>
        <taxon>Methanobacteriati</taxon>
        <taxon>Methanobacteriota</taxon>
        <taxon>Stenosarchaea group</taxon>
        <taxon>Candidatus Methanofastidiosia</taxon>
        <taxon>Candidatus Methanofastidiosales</taxon>
        <taxon>Candidatus Methanofastidiosaceae</taxon>
        <taxon>Candidatus Methanofastidiosum</taxon>
    </lineage>
</organism>
<comment type="caution">
    <text evidence="5">The sequence shown here is derived from an EMBL/GenBank/DDBJ whole genome shotgun (WGS) entry which is preliminary data.</text>
</comment>
<dbReference type="EC" id="3.6.3.19" evidence="5"/>
<dbReference type="Pfam" id="PF00005">
    <property type="entry name" value="ABC_tran"/>
    <property type="match status" value="1"/>
</dbReference>
<dbReference type="Gene3D" id="3.40.50.300">
    <property type="entry name" value="P-loop containing nucleotide triphosphate hydrolases"/>
    <property type="match status" value="1"/>
</dbReference>
<evidence type="ECO:0000259" key="4">
    <source>
        <dbReference type="PROSITE" id="PS50893"/>
    </source>
</evidence>
<evidence type="ECO:0000256" key="2">
    <source>
        <dbReference type="ARBA" id="ARBA00022741"/>
    </source>
</evidence>
<dbReference type="InterPro" id="IPR003593">
    <property type="entry name" value="AAA+_ATPase"/>
</dbReference>
<dbReference type="InterPro" id="IPR025302">
    <property type="entry name" value="DrrA1/2-like_C"/>
</dbReference>